<reference evidence="2 3" key="1">
    <citation type="submission" date="2010-12" db="EMBL/GenBank/DDBJ databases">
        <title>Complete sequence of Bacillus cellulosilyticus DSM 2522.</title>
        <authorList>
            <consortium name="US DOE Joint Genome Institute"/>
            <person name="Lucas S."/>
            <person name="Copeland A."/>
            <person name="Lapidus A."/>
            <person name="Cheng J.-F."/>
            <person name="Bruce D."/>
            <person name="Goodwin L."/>
            <person name="Pitluck S."/>
            <person name="Chertkov O."/>
            <person name="Detter J.C."/>
            <person name="Han C."/>
            <person name="Tapia R."/>
            <person name="Land M."/>
            <person name="Hauser L."/>
            <person name="Jeffries C."/>
            <person name="Kyrpides N."/>
            <person name="Ivanova N."/>
            <person name="Mikhailova N."/>
            <person name="Brumm P."/>
            <person name="Mead D."/>
            <person name="Woyke T."/>
        </authorList>
    </citation>
    <scope>NUCLEOTIDE SEQUENCE [LARGE SCALE GENOMIC DNA]</scope>
    <source>
        <strain evidence="3">ATCC 21833 / DSM 2522 / FERM P-1141 / JCM 9156 / N-4</strain>
    </source>
</reference>
<protein>
    <submittedName>
        <fullName evidence="2">Uncharacterized protein</fullName>
    </submittedName>
</protein>
<feature type="signal peptide" evidence="1">
    <location>
        <begin position="1"/>
        <end position="24"/>
    </location>
</feature>
<keyword evidence="3" id="KW-1185">Reference proteome</keyword>
<dbReference type="AlphaFoldDB" id="E6TUZ9"/>
<dbReference type="Proteomes" id="UP000001401">
    <property type="component" value="Chromosome"/>
</dbReference>
<dbReference type="KEGG" id="bco:Bcell_0296"/>
<evidence type="ECO:0000256" key="1">
    <source>
        <dbReference type="SAM" id="SignalP"/>
    </source>
</evidence>
<feature type="chain" id="PRO_5003211815" evidence="1">
    <location>
        <begin position="25"/>
        <end position="146"/>
    </location>
</feature>
<dbReference type="OrthoDB" id="2885492at2"/>
<gene>
    <name evidence="2" type="ordered locus">Bcell_0296</name>
</gene>
<evidence type="ECO:0000313" key="2">
    <source>
        <dbReference type="EMBL" id="ADU28582.1"/>
    </source>
</evidence>
<dbReference type="EMBL" id="CP002394">
    <property type="protein sequence ID" value="ADU28582.1"/>
    <property type="molecule type" value="Genomic_DNA"/>
</dbReference>
<dbReference type="RefSeq" id="WP_013486923.1">
    <property type="nucleotide sequence ID" value="NC_014829.1"/>
</dbReference>
<accession>E6TUZ9</accession>
<proteinExistence type="predicted"/>
<name>E6TUZ9_EVAC2</name>
<sequence length="146" mass="16717" precursor="true">MKSLSVIFVLLSMITFRSCGEAQAHSDVTLTLTPSYVEDTLYLTPVITYLGDNLTTFIYVNEMAYIERVETDEEEVIYEHDDSGFDVDQRLELDEEDEVAGNTVVLEGIEPGFYVVHLVADFSTELEEGMEQDFSHRMRQTIEVRD</sequence>
<evidence type="ECO:0000313" key="3">
    <source>
        <dbReference type="Proteomes" id="UP000001401"/>
    </source>
</evidence>
<organism evidence="2 3">
    <name type="scientific">Evansella cellulosilytica (strain ATCC 21833 / DSM 2522 / FERM P-1141 / JCM 9156 / N-4)</name>
    <name type="common">Bacillus cellulosilyticus</name>
    <dbReference type="NCBI Taxonomy" id="649639"/>
    <lineage>
        <taxon>Bacteria</taxon>
        <taxon>Bacillati</taxon>
        <taxon>Bacillota</taxon>
        <taxon>Bacilli</taxon>
        <taxon>Bacillales</taxon>
        <taxon>Bacillaceae</taxon>
        <taxon>Evansella</taxon>
    </lineage>
</organism>
<dbReference type="HOGENOM" id="CLU_1773640_0_0_9"/>
<dbReference type="eggNOG" id="ENOG5030ENF">
    <property type="taxonomic scope" value="Bacteria"/>
</dbReference>
<keyword evidence="1" id="KW-0732">Signal</keyword>